<dbReference type="InterPro" id="IPR041698">
    <property type="entry name" value="Methyltransf_25"/>
</dbReference>
<feature type="compositionally biased region" description="Basic and acidic residues" evidence="1">
    <location>
        <begin position="374"/>
        <end position="392"/>
    </location>
</feature>
<sequence>MSTVSLPPTIRGSRNHIDDAERREIFPISDKGAPTLPIGRRGSIGFFRGKRTLASPMAINPAGSAQLFQNLDLTHVHWHPPSRAQQQQQQNTLDSSSPPTTFTSPLAMTPTTTSTTPTTTVVATPTTPAHPTSAPPSLTHCSQPTSPVAASIHDYHPRQKQKLALFMKRNLLPPHALLTTTNTNSTMASSASSSSTLAPPLHSSTLTTSPFSPTTCHCLYSQGPCAATTNGEQYHQWSLTSSASSSPVALAPAPPAVDVIPSGVDIPNLPVADWINRGRWEGEQEWPDDIPEGLEHHDSEAWSQLDSYSIEQHITRTLCKGQNYSAPLDFSARSLPEQSPPAAAESLLDTRNQTQARSIHAQHTLHQTLSLTQEQEHRAFSRSEHAHDEDRLSATGSTTPVPTSTTPSHSLASMSTLASHNLLSSHCKQDERSLVILSVGCGNTQWATEMARAHPQSAVHAINVCQIPSLPTIPEKTPSFDLENLFFYNLDDNSLRIPFASNSVDYIHVRRFLPVISKTKYFSFLRELVRVLKVDGYIELVELDQRLRNSGVASCWPSNWTLIGFDKLGIDASLAMNLSGILKVLAGIEPVHRSSVNIPVGMHGGRIGLTMELLCWKWVMTIRPWLMRQAMLSGVEFDELLDRARAETRTLRSYQTCHIAVGRKVANV</sequence>
<feature type="region of interest" description="Disordered" evidence="1">
    <location>
        <begin position="331"/>
        <end position="354"/>
    </location>
</feature>
<protein>
    <recommendedName>
        <fullName evidence="2">Methyltransferase domain-containing protein</fullName>
    </recommendedName>
</protein>
<comment type="caution">
    <text evidence="3">The sequence shown here is derived from an EMBL/GenBank/DDBJ whole genome shotgun (WGS) entry which is preliminary data.</text>
</comment>
<dbReference type="EMBL" id="JAAAJB010000328">
    <property type="protein sequence ID" value="KAG0258360.1"/>
    <property type="molecule type" value="Genomic_DNA"/>
</dbReference>
<feature type="compositionally biased region" description="Low complexity" evidence="1">
    <location>
        <begin position="85"/>
        <end position="139"/>
    </location>
</feature>
<gene>
    <name evidence="3" type="ORF">DFQ27_004673</name>
</gene>
<dbReference type="AlphaFoldDB" id="A0A9P6U3R2"/>
<dbReference type="Gene3D" id="3.40.50.150">
    <property type="entry name" value="Vaccinia Virus protein VP39"/>
    <property type="match status" value="1"/>
</dbReference>
<feature type="region of interest" description="Disordered" evidence="1">
    <location>
        <begin position="80"/>
        <end position="148"/>
    </location>
</feature>
<name>A0A9P6U3R2_9FUNG</name>
<feature type="domain" description="Methyltransferase" evidence="2">
    <location>
        <begin position="436"/>
        <end position="536"/>
    </location>
</feature>
<organism evidence="3 4">
    <name type="scientific">Actinomortierella ambigua</name>
    <dbReference type="NCBI Taxonomy" id="1343610"/>
    <lineage>
        <taxon>Eukaryota</taxon>
        <taxon>Fungi</taxon>
        <taxon>Fungi incertae sedis</taxon>
        <taxon>Mucoromycota</taxon>
        <taxon>Mortierellomycotina</taxon>
        <taxon>Mortierellomycetes</taxon>
        <taxon>Mortierellales</taxon>
        <taxon>Mortierellaceae</taxon>
        <taxon>Actinomortierella</taxon>
    </lineage>
</organism>
<dbReference type="Pfam" id="PF13649">
    <property type="entry name" value="Methyltransf_25"/>
    <property type="match status" value="1"/>
</dbReference>
<dbReference type="SUPFAM" id="SSF53335">
    <property type="entry name" value="S-adenosyl-L-methionine-dependent methyltransferases"/>
    <property type="match status" value="1"/>
</dbReference>
<evidence type="ECO:0000256" key="1">
    <source>
        <dbReference type="SAM" id="MobiDB-lite"/>
    </source>
</evidence>
<feature type="region of interest" description="Disordered" evidence="1">
    <location>
        <begin position="373"/>
        <end position="412"/>
    </location>
</feature>
<keyword evidence="4" id="KW-1185">Reference proteome</keyword>
<reference evidence="3" key="1">
    <citation type="journal article" date="2020" name="Fungal Divers.">
        <title>Resolving the Mortierellaceae phylogeny through synthesis of multi-gene phylogenetics and phylogenomics.</title>
        <authorList>
            <person name="Vandepol N."/>
            <person name="Liber J."/>
            <person name="Desiro A."/>
            <person name="Na H."/>
            <person name="Kennedy M."/>
            <person name="Barry K."/>
            <person name="Grigoriev I.V."/>
            <person name="Miller A.N."/>
            <person name="O'Donnell K."/>
            <person name="Stajich J.E."/>
            <person name="Bonito G."/>
        </authorList>
    </citation>
    <scope>NUCLEOTIDE SEQUENCE</scope>
    <source>
        <strain evidence="3">BC1065</strain>
    </source>
</reference>
<dbReference type="InterPro" id="IPR029063">
    <property type="entry name" value="SAM-dependent_MTases_sf"/>
</dbReference>
<dbReference type="OrthoDB" id="506498at2759"/>
<accession>A0A9P6U3R2</accession>
<dbReference type="Proteomes" id="UP000807716">
    <property type="component" value="Unassembled WGS sequence"/>
</dbReference>
<feature type="region of interest" description="Disordered" evidence="1">
    <location>
        <begin position="184"/>
        <end position="206"/>
    </location>
</feature>
<evidence type="ECO:0000259" key="2">
    <source>
        <dbReference type="Pfam" id="PF13649"/>
    </source>
</evidence>
<evidence type="ECO:0000313" key="4">
    <source>
        <dbReference type="Proteomes" id="UP000807716"/>
    </source>
</evidence>
<feature type="compositionally biased region" description="Low complexity" evidence="1">
    <location>
        <begin position="393"/>
        <end position="410"/>
    </location>
</feature>
<evidence type="ECO:0000313" key="3">
    <source>
        <dbReference type="EMBL" id="KAG0258360.1"/>
    </source>
</evidence>
<proteinExistence type="predicted"/>